<proteinExistence type="predicted"/>
<organism evidence="2 3">
    <name type="scientific">Streptomyces ruber</name>
    <dbReference type="NCBI Taxonomy" id="83378"/>
    <lineage>
        <taxon>Bacteria</taxon>
        <taxon>Bacillati</taxon>
        <taxon>Actinomycetota</taxon>
        <taxon>Actinomycetes</taxon>
        <taxon>Kitasatosporales</taxon>
        <taxon>Streptomycetaceae</taxon>
        <taxon>Streptomyces</taxon>
    </lineage>
</organism>
<dbReference type="InterPro" id="IPR036513">
    <property type="entry name" value="STAS_dom_sf"/>
</dbReference>
<protein>
    <recommendedName>
        <fullName evidence="1">STAS domain-containing protein</fullName>
    </recommendedName>
</protein>
<dbReference type="Gene3D" id="3.30.750.24">
    <property type="entry name" value="STAS domain"/>
    <property type="match status" value="1"/>
</dbReference>
<evidence type="ECO:0000259" key="1">
    <source>
        <dbReference type="PROSITE" id="PS50801"/>
    </source>
</evidence>
<dbReference type="EMBL" id="BMQK01000004">
    <property type="protein sequence ID" value="GGQ55483.1"/>
    <property type="molecule type" value="Genomic_DNA"/>
</dbReference>
<evidence type="ECO:0000313" key="2">
    <source>
        <dbReference type="EMBL" id="GGQ55483.1"/>
    </source>
</evidence>
<feature type="domain" description="STAS" evidence="1">
    <location>
        <begin position="1"/>
        <end position="97"/>
    </location>
</feature>
<dbReference type="PROSITE" id="PS50801">
    <property type="entry name" value="STAS"/>
    <property type="match status" value="1"/>
</dbReference>
<evidence type="ECO:0000313" key="3">
    <source>
        <dbReference type="Proteomes" id="UP000620156"/>
    </source>
</evidence>
<dbReference type="Proteomes" id="UP000620156">
    <property type="component" value="Unassembled WGS sequence"/>
</dbReference>
<comment type="caution">
    <text evidence="2">The sequence shown here is derived from an EMBL/GenBank/DDBJ whole genome shotgun (WGS) entry which is preliminary data.</text>
</comment>
<name>A0A918ESL7_9ACTN</name>
<accession>A0A918ESL7</accession>
<dbReference type="SUPFAM" id="SSF52091">
    <property type="entry name" value="SpoIIaa-like"/>
    <property type="match status" value="1"/>
</dbReference>
<sequence>MLVRFVGDIEADEIPRVSEQVLHGTSRSVLLADLTEASPVWGRSFFALLTLALKTRAAGVKLLVVGPDHDLERLIAKTATGRFLPCYPTVVAALRSADCAAHVAQASN</sequence>
<dbReference type="InterPro" id="IPR002645">
    <property type="entry name" value="STAS_dom"/>
</dbReference>
<reference evidence="2" key="2">
    <citation type="submission" date="2020-09" db="EMBL/GenBank/DDBJ databases">
        <authorList>
            <person name="Sun Q."/>
            <person name="Ohkuma M."/>
        </authorList>
    </citation>
    <scope>NUCLEOTIDE SEQUENCE</scope>
    <source>
        <strain evidence="2">JCM 3131</strain>
    </source>
</reference>
<dbReference type="AlphaFoldDB" id="A0A918ESL7"/>
<dbReference type="Pfam" id="PF01740">
    <property type="entry name" value="STAS"/>
    <property type="match status" value="1"/>
</dbReference>
<gene>
    <name evidence="2" type="ORF">GCM10010145_26610</name>
</gene>
<reference evidence="2" key="1">
    <citation type="journal article" date="2014" name="Int. J. Syst. Evol. Microbiol.">
        <title>Complete genome sequence of Corynebacterium casei LMG S-19264T (=DSM 44701T), isolated from a smear-ripened cheese.</title>
        <authorList>
            <consortium name="US DOE Joint Genome Institute (JGI-PGF)"/>
            <person name="Walter F."/>
            <person name="Albersmeier A."/>
            <person name="Kalinowski J."/>
            <person name="Ruckert C."/>
        </authorList>
    </citation>
    <scope>NUCLEOTIDE SEQUENCE</scope>
    <source>
        <strain evidence="2">JCM 3131</strain>
    </source>
</reference>
<keyword evidence="3" id="KW-1185">Reference proteome</keyword>